<proteinExistence type="predicted"/>
<evidence type="ECO:0000313" key="2">
    <source>
        <dbReference type="EMBL" id="KAK3262358.1"/>
    </source>
</evidence>
<dbReference type="AlphaFoldDB" id="A0AAE0FM96"/>
<gene>
    <name evidence="2" type="ORF">CYMTET_28783</name>
</gene>
<protein>
    <submittedName>
        <fullName evidence="2">Uncharacterized protein</fullName>
    </submittedName>
</protein>
<accession>A0AAE0FM96</accession>
<dbReference type="EMBL" id="LGRX02016264">
    <property type="protein sequence ID" value="KAK3262358.1"/>
    <property type="molecule type" value="Genomic_DNA"/>
</dbReference>
<evidence type="ECO:0000256" key="1">
    <source>
        <dbReference type="SAM" id="MobiDB-lite"/>
    </source>
</evidence>
<comment type="caution">
    <text evidence="2">The sequence shown here is derived from an EMBL/GenBank/DDBJ whole genome shotgun (WGS) entry which is preliminary data.</text>
</comment>
<dbReference type="Proteomes" id="UP001190700">
    <property type="component" value="Unassembled WGS sequence"/>
</dbReference>
<name>A0AAE0FM96_9CHLO</name>
<evidence type="ECO:0000313" key="3">
    <source>
        <dbReference type="Proteomes" id="UP001190700"/>
    </source>
</evidence>
<sequence length="157" mass="17115">MTPSFTGRRRSRSPHEGGASVRGGTSKNESAEHRQMRKVAQMKKKVKTALQQYMEATEGNERLGSVLRDAFVAAVELAFEHTKKANTLPHGSQDCKCDVMAWLFFTPLTKACAHLFLVKGWAVASSSSAANGFEAASSWSQNPAPPLPGLKIPPRLF</sequence>
<reference evidence="2 3" key="1">
    <citation type="journal article" date="2015" name="Genome Biol. Evol.">
        <title>Comparative Genomics of a Bacterivorous Green Alga Reveals Evolutionary Causalities and Consequences of Phago-Mixotrophic Mode of Nutrition.</title>
        <authorList>
            <person name="Burns J.A."/>
            <person name="Paasch A."/>
            <person name="Narechania A."/>
            <person name="Kim E."/>
        </authorList>
    </citation>
    <scope>NUCLEOTIDE SEQUENCE [LARGE SCALE GENOMIC DNA]</scope>
    <source>
        <strain evidence="2 3">PLY_AMNH</strain>
    </source>
</reference>
<keyword evidence="3" id="KW-1185">Reference proteome</keyword>
<feature type="region of interest" description="Disordered" evidence="1">
    <location>
        <begin position="1"/>
        <end position="38"/>
    </location>
</feature>
<organism evidence="2 3">
    <name type="scientific">Cymbomonas tetramitiformis</name>
    <dbReference type="NCBI Taxonomy" id="36881"/>
    <lineage>
        <taxon>Eukaryota</taxon>
        <taxon>Viridiplantae</taxon>
        <taxon>Chlorophyta</taxon>
        <taxon>Pyramimonadophyceae</taxon>
        <taxon>Pyramimonadales</taxon>
        <taxon>Pyramimonadaceae</taxon>
        <taxon>Cymbomonas</taxon>
    </lineage>
</organism>
<feature type="non-terminal residue" evidence="2">
    <location>
        <position position="157"/>
    </location>
</feature>